<dbReference type="RefSeq" id="WP_229121790.1">
    <property type="nucleotide sequence ID" value="NZ_CP064791.1"/>
</dbReference>
<evidence type="ECO:0000313" key="2">
    <source>
        <dbReference type="Proteomes" id="UP000663292"/>
    </source>
</evidence>
<dbReference type="AlphaFoldDB" id="A0A897NHA6"/>
<sequence length="67" mass="7817">MNHDWPDNDWTSVNRRINEVDFDTVQEGQALLAQPRRGDKGQIMALQLIATVLNFQYQSSDTQRRAR</sequence>
<accession>A0A897NHA6</accession>
<keyword evidence="2" id="KW-1185">Reference proteome</keyword>
<evidence type="ECO:0000313" key="1">
    <source>
        <dbReference type="EMBL" id="QSG13840.1"/>
    </source>
</evidence>
<protein>
    <submittedName>
        <fullName evidence="1">Uncharacterized protein</fullName>
    </submittedName>
</protein>
<dbReference type="GeneID" id="68856929"/>
<dbReference type="EMBL" id="CP064791">
    <property type="protein sequence ID" value="QSG13840.1"/>
    <property type="molecule type" value="Genomic_DNA"/>
</dbReference>
<name>A0A897NHA6_9EURY</name>
<gene>
    <name evidence="1" type="ORF">HSEST_0290</name>
</gene>
<reference evidence="1 2" key="1">
    <citation type="submission" date="2020-11" db="EMBL/GenBank/DDBJ databases">
        <title>Carbohydrate-dependent, anaerobic sulfur respiration: A novel catabolism in halophilic archaea.</title>
        <authorList>
            <person name="Sorokin D.Y."/>
            <person name="Messina E."/>
            <person name="Smedile F."/>
            <person name="La Cono V."/>
            <person name="Hallsworth J.E."/>
            <person name="Yakimov M.M."/>
        </authorList>
    </citation>
    <scope>NUCLEOTIDE SEQUENCE [LARGE SCALE GENOMIC DNA]</scope>
    <source>
        <strain evidence="1 2">HSR-Est</strain>
    </source>
</reference>
<proteinExistence type="predicted"/>
<organism evidence="1 2">
    <name type="scientific">Halapricum desulfuricans</name>
    <dbReference type="NCBI Taxonomy" id="2841257"/>
    <lineage>
        <taxon>Archaea</taxon>
        <taxon>Methanobacteriati</taxon>
        <taxon>Methanobacteriota</taxon>
        <taxon>Stenosarchaea group</taxon>
        <taxon>Halobacteria</taxon>
        <taxon>Halobacteriales</taxon>
        <taxon>Haloarculaceae</taxon>
        <taxon>Halapricum</taxon>
    </lineage>
</organism>
<dbReference type="Proteomes" id="UP000663292">
    <property type="component" value="Chromosome"/>
</dbReference>